<dbReference type="Proteomes" id="UP000438991">
    <property type="component" value="Unassembled WGS sequence"/>
</dbReference>
<evidence type="ECO:0000313" key="11">
    <source>
        <dbReference type="Proteomes" id="UP000438991"/>
    </source>
</evidence>
<dbReference type="InterPro" id="IPR025993">
    <property type="entry name" value="Ceramide_glucosylTrfase"/>
</dbReference>
<evidence type="ECO:0000256" key="7">
    <source>
        <dbReference type="ARBA" id="ARBA00022989"/>
    </source>
</evidence>
<dbReference type="GO" id="GO:0016020">
    <property type="term" value="C:membrane"/>
    <property type="evidence" value="ECO:0007669"/>
    <property type="project" value="UniProtKB-SubCell"/>
</dbReference>
<organism evidence="10 11">
    <name type="scientific">Rhodoplanes serenus</name>
    <dbReference type="NCBI Taxonomy" id="200615"/>
    <lineage>
        <taxon>Bacteria</taxon>
        <taxon>Pseudomonadati</taxon>
        <taxon>Pseudomonadota</taxon>
        <taxon>Alphaproteobacteria</taxon>
        <taxon>Hyphomicrobiales</taxon>
        <taxon>Nitrobacteraceae</taxon>
        <taxon>Rhodoplanes</taxon>
    </lineage>
</organism>
<dbReference type="Gene3D" id="3.90.550.10">
    <property type="entry name" value="Spore Coat Polysaccharide Biosynthesis Protein SpsA, Chain A"/>
    <property type="match status" value="1"/>
</dbReference>
<evidence type="ECO:0000256" key="5">
    <source>
        <dbReference type="ARBA" id="ARBA00022679"/>
    </source>
</evidence>
<evidence type="ECO:0000313" key="10">
    <source>
        <dbReference type="EMBL" id="MTW15263.1"/>
    </source>
</evidence>
<dbReference type="SUPFAM" id="SSF53448">
    <property type="entry name" value="Nucleotide-diphospho-sugar transferases"/>
    <property type="match status" value="1"/>
</dbReference>
<keyword evidence="5" id="KW-0808">Transferase</keyword>
<gene>
    <name evidence="10" type="ORF">GJ689_03465</name>
</gene>
<dbReference type="EMBL" id="WNKV01000002">
    <property type="protein sequence ID" value="MTW15263.1"/>
    <property type="molecule type" value="Genomic_DNA"/>
</dbReference>
<dbReference type="GO" id="GO:0008120">
    <property type="term" value="F:ceramide glucosyltransferase activity"/>
    <property type="evidence" value="ECO:0007669"/>
    <property type="project" value="TreeGrafter"/>
</dbReference>
<comment type="subcellular location">
    <subcellularLocation>
        <location evidence="1">Membrane</location>
        <topology evidence="1">Multi-pass membrane protein</topology>
    </subcellularLocation>
</comment>
<dbReference type="PANTHER" id="PTHR12726">
    <property type="entry name" value="CERAMIDE GLUCOSYLTRANSFERASE"/>
    <property type="match status" value="1"/>
</dbReference>
<name>A0A9X4XHJ5_9BRAD</name>
<accession>A0A9X4XHJ5</accession>
<keyword evidence="8 9" id="KW-0472">Membrane</keyword>
<dbReference type="RefSeq" id="WP_155478573.1">
    <property type="nucleotide sequence ID" value="NZ_WNKV01000002.1"/>
</dbReference>
<evidence type="ECO:0000256" key="8">
    <source>
        <dbReference type="ARBA" id="ARBA00023136"/>
    </source>
</evidence>
<keyword evidence="4" id="KW-0328">Glycosyltransferase</keyword>
<evidence type="ECO:0000256" key="4">
    <source>
        <dbReference type="ARBA" id="ARBA00022676"/>
    </source>
</evidence>
<comment type="pathway">
    <text evidence="2">Lipid metabolism; sphingolipid metabolism.</text>
</comment>
<dbReference type="GO" id="GO:0006679">
    <property type="term" value="P:glucosylceramide biosynthetic process"/>
    <property type="evidence" value="ECO:0007669"/>
    <property type="project" value="TreeGrafter"/>
</dbReference>
<dbReference type="Pfam" id="PF13506">
    <property type="entry name" value="Glyco_transf_21"/>
    <property type="match status" value="1"/>
</dbReference>
<evidence type="ECO:0000256" key="9">
    <source>
        <dbReference type="SAM" id="Phobius"/>
    </source>
</evidence>
<reference evidence="10 11" key="1">
    <citation type="submission" date="2019-11" db="EMBL/GenBank/DDBJ databases">
        <title>Whole-genome sequence of Rhodoplanes serenus DSM 18633, type strain.</title>
        <authorList>
            <person name="Kyndt J.A."/>
            <person name="Meyer T.E."/>
        </authorList>
    </citation>
    <scope>NUCLEOTIDE SEQUENCE [LARGE SCALE GENOMIC DNA]</scope>
    <source>
        <strain evidence="10 11">DSM 18633</strain>
    </source>
</reference>
<evidence type="ECO:0000256" key="6">
    <source>
        <dbReference type="ARBA" id="ARBA00022692"/>
    </source>
</evidence>
<dbReference type="InterPro" id="IPR017835">
    <property type="entry name" value="Hopen-assoc_HpnI"/>
</dbReference>
<proteinExistence type="predicted"/>
<comment type="pathway">
    <text evidence="3">Sphingolipid metabolism.</text>
</comment>
<keyword evidence="7 9" id="KW-1133">Transmembrane helix</keyword>
<dbReference type="PANTHER" id="PTHR12726:SF0">
    <property type="entry name" value="CERAMIDE GLUCOSYLTRANSFERASE"/>
    <property type="match status" value="1"/>
</dbReference>
<sequence length="384" mass="39936">MTLPILAVVLMGLAIVGCLYLVVAIVLVGRFATQPAPEMARSAPSVTVLKPLCGAPPGLLDDLATLARQDYPGAMQIVCGVADAADPAVAVVERLRATHPGVAIELVIDPAVHGANRKVSNLVNMAGRIRHDVVVISDADIRLRPDDLARAVAALAAPGVGAVTGLYGGVGGAGVWSDLCALGLVSHFLPNAVVGLASGRARPCFGSLIALRRDTLDAIGGFRPFVDALADDHAIGAAVRARGLAVAVPPLAVLHRCDDMGLADLWRHELRWARTIRALDPLGWLGSVVTHPLPFGLAALMAGGGRLAAALVLAALVLRGGLAWRVGTLFRLPLPAPSLLALRDLLTFAVFVASLAGRDVAWKHHDYRLRRDGTIAACAREPGP</sequence>
<evidence type="ECO:0000256" key="3">
    <source>
        <dbReference type="ARBA" id="ARBA00004991"/>
    </source>
</evidence>
<protein>
    <submittedName>
        <fullName evidence="10">Glycosyltransferase</fullName>
    </submittedName>
</protein>
<dbReference type="AlphaFoldDB" id="A0A9X4XHJ5"/>
<dbReference type="NCBIfam" id="TIGR03472">
    <property type="entry name" value="HpnI"/>
    <property type="match status" value="1"/>
</dbReference>
<keyword evidence="6 9" id="KW-0812">Transmembrane</keyword>
<feature type="transmembrane region" description="Helical" evidence="9">
    <location>
        <begin position="6"/>
        <end position="32"/>
    </location>
</feature>
<evidence type="ECO:0000256" key="2">
    <source>
        <dbReference type="ARBA" id="ARBA00004760"/>
    </source>
</evidence>
<comment type="caution">
    <text evidence="10">The sequence shown here is derived from an EMBL/GenBank/DDBJ whole genome shotgun (WGS) entry which is preliminary data.</text>
</comment>
<evidence type="ECO:0000256" key="1">
    <source>
        <dbReference type="ARBA" id="ARBA00004141"/>
    </source>
</evidence>
<dbReference type="InterPro" id="IPR029044">
    <property type="entry name" value="Nucleotide-diphossugar_trans"/>
</dbReference>